<evidence type="ECO:0000256" key="1">
    <source>
        <dbReference type="ARBA" id="ARBA00004123"/>
    </source>
</evidence>
<organism evidence="8 9">
    <name type="scientific">Psophocarpus tetragonolobus</name>
    <name type="common">Winged bean</name>
    <name type="synonym">Dolichos tetragonolobus</name>
    <dbReference type="NCBI Taxonomy" id="3891"/>
    <lineage>
        <taxon>Eukaryota</taxon>
        <taxon>Viridiplantae</taxon>
        <taxon>Streptophyta</taxon>
        <taxon>Embryophyta</taxon>
        <taxon>Tracheophyta</taxon>
        <taxon>Spermatophyta</taxon>
        <taxon>Magnoliopsida</taxon>
        <taxon>eudicotyledons</taxon>
        <taxon>Gunneridae</taxon>
        <taxon>Pentapetalae</taxon>
        <taxon>rosids</taxon>
        <taxon>fabids</taxon>
        <taxon>Fabales</taxon>
        <taxon>Fabaceae</taxon>
        <taxon>Papilionoideae</taxon>
        <taxon>50 kb inversion clade</taxon>
        <taxon>NPAAA clade</taxon>
        <taxon>indigoferoid/millettioid clade</taxon>
        <taxon>Phaseoleae</taxon>
        <taxon>Psophocarpus</taxon>
    </lineage>
</organism>
<evidence type="ECO:0000256" key="2">
    <source>
        <dbReference type="ARBA" id="ARBA00022491"/>
    </source>
</evidence>
<feature type="domain" description="OVATE" evidence="7">
    <location>
        <begin position="112"/>
        <end position="171"/>
    </location>
</feature>
<dbReference type="InterPro" id="IPR038933">
    <property type="entry name" value="Ovate"/>
</dbReference>
<comment type="function">
    <text evidence="6">Transcriptional repressor that regulates multiple aspects of plant growth and development.</text>
</comment>
<evidence type="ECO:0000313" key="9">
    <source>
        <dbReference type="Proteomes" id="UP001386955"/>
    </source>
</evidence>
<evidence type="ECO:0000256" key="5">
    <source>
        <dbReference type="ARBA" id="ARBA00023242"/>
    </source>
</evidence>
<keyword evidence="9" id="KW-1185">Reference proteome</keyword>
<dbReference type="NCBIfam" id="TIGR01568">
    <property type="entry name" value="A_thal_3678"/>
    <property type="match status" value="1"/>
</dbReference>
<keyword evidence="5 6" id="KW-0539">Nucleus</keyword>
<dbReference type="AlphaFoldDB" id="A0AAN9SBM5"/>
<gene>
    <name evidence="8" type="ORF">VNO78_21100</name>
</gene>
<evidence type="ECO:0000259" key="7">
    <source>
        <dbReference type="PROSITE" id="PS51754"/>
    </source>
</evidence>
<dbReference type="InterPro" id="IPR006458">
    <property type="entry name" value="Ovate_C"/>
</dbReference>
<comment type="caution">
    <text evidence="8">The sequence shown here is derived from an EMBL/GenBank/DDBJ whole genome shotgun (WGS) entry which is preliminary data.</text>
</comment>
<dbReference type="Proteomes" id="UP001386955">
    <property type="component" value="Unassembled WGS sequence"/>
</dbReference>
<dbReference type="GO" id="GO:0005634">
    <property type="term" value="C:nucleus"/>
    <property type="evidence" value="ECO:0007669"/>
    <property type="project" value="UniProtKB-SubCell"/>
</dbReference>
<evidence type="ECO:0000313" key="8">
    <source>
        <dbReference type="EMBL" id="KAK7392656.1"/>
    </source>
</evidence>
<dbReference type="PANTHER" id="PTHR33057">
    <property type="entry name" value="TRANSCRIPTION REPRESSOR OFP7-RELATED"/>
    <property type="match status" value="1"/>
</dbReference>
<accession>A0AAN9SBM5</accession>
<keyword evidence="4 6" id="KW-0804">Transcription</keyword>
<dbReference type="PROSITE" id="PS51754">
    <property type="entry name" value="OVATE"/>
    <property type="match status" value="1"/>
</dbReference>
<keyword evidence="3 6" id="KW-0805">Transcription regulation</keyword>
<evidence type="ECO:0000256" key="6">
    <source>
        <dbReference type="RuleBase" id="RU367028"/>
    </source>
</evidence>
<sequence>MKFFSLRKSSNVRSSSSWAWPSCHQPKTPSFRVTPDAVNSVAETTESFFTESPNSASFSTASEISRGVDPTETVIRGLRSDRLFFEPDETSSIMEAKLAVTTIVPFKNSVVLSINSNDPYVDFRNSMEEIVHTLGLNDWESLEELLCWYLKFNEKNNHEYIVVAFVDLLFDLTLSNSPPSSPQEHSRPSSPLFFNTSSSSLSSSCSTRCVYCLERDVEKKEEECGVSAASSFSSEQCDLPSIVFRLFLSPTQSVCRCVPLYKYVGTHGFIKSDTVRQITAIGFELGKSLSNDAYKSSAEFWRGPC</sequence>
<reference evidence="8 9" key="1">
    <citation type="submission" date="2024-01" db="EMBL/GenBank/DDBJ databases">
        <title>The genomes of 5 underutilized Papilionoideae crops provide insights into root nodulation and disease resistanc.</title>
        <authorList>
            <person name="Jiang F."/>
        </authorList>
    </citation>
    <scope>NUCLEOTIDE SEQUENCE [LARGE SCALE GENOMIC DNA]</scope>
    <source>
        <strain evidence="8">DUOXIRENSHENG_FW03</strain>
        <tissue evidence="8">Leaves</tissue>
    </source>
</reference>
<dbReference type="GO" id="GO:0045892">
    <property type="term" value="P:negative regulation of DNA-templated transcription"/>
    <property type="evidence" value="ECO:0007669"/>
    <property type="project" value="UniProtKB-UniRule"/>
</dbReference>
<protein>
    <recommendedName>
        <fullName evidence="6">Transcription repressor</fullName>
    </recommendedName>
    <alternativeName>
        <fullName evidence="6">Ovate family protein</fullName>
    </alternativeName>
</protein>
<name>A0AAN9SBM5_PSOTE</name>
<dbReference type="EMBL" id="JAYMYS010000005">
    <property type="protein sequence ID" value="KAK7392656.1"/>
    <property type="molecule type" value="Genomic_DNA"/>
</dbReference>
<dbReference type="PANTHER" id="PTHR33057:SF98">
    <property type="entry name" value="TRANSCRIPTION REPRESSOR OFP18"/>
    <property type="match status" value="1"/>
</dbReference>
<keyword evidence="2 6" id="KW-0678">Repressor</keyword>
<comment type="subcellular location">
    <subcellularLocation>
        <location evidence="1 6">Nucleus</location>
    </subcellularLocation>
</comment>
<evidence type="ECO:0000256" key="3">
    <source>
        <dbReference type="ARBA" id="ARBA00023015"/>
    </source>
</evidence>
<evidence type="ECO:0000256" key="4">
    <source>
        <dbReference type="ARBA" id="ARBA00023163"/>
    </source>
</evidence>
<dbReference type="Pfam" id="PF04844">
    <property type="entry name" value="Ovate"/>
    <property type="match status" value="1"/>
</dbReference>
<proteinExistence type="predicted"/>